<dbReference type="PROSITE" id="PS51338">
    <property type="entry name" value="IMD"/>
    <property type="match status" value="1"/>
</dbReference>
<feature type="region of interest" description="Disordered" evidence="16">
    <location>
        <begin position="576"/>
        <end position="650"/>
    </location>
</feature>
<dbReference type="PROSITE" id="PS50002">
    <property type="entry name" value="SH3"/>
    <property type="match status" value="1"/>
</dbReference>
<dbReference type="SMART" id="SM00326">
    <property type="entry name" value="SH3"/>
    <property type="match status" value="1"/>
</dbReference>
<dbReference type="Pfam" id="PF08397">
    <property type="entry name" value="IMD"/>
    <property type="match status" value="1"/>
</dbReference>
<reference evidence="19" key="1">
    <citation type="submission" date="2020-03" db="EMBL/GenBank/DDBJ databases">
        <title>Long-read based genome assembly of a Labrador retriever dog.</title>
        <authorList>
            <person name="Eory L."/>
            <person name="Zhang W."/>
            <person name="Schoenebeck J."/>
        </authorList>
    </citation>
    <scope>NUCLEOTIDE SEQUENCE [LARGE SCALE GENOMIC DNA]</scope>
    <source>
        <strain evidence="19">Labrador retriever</strain>
    </source>
</reference>
<dbReference type="FunFam" id="2.30.30.40:FF:000018">
    <property type="entry name" value="Brain-specific angiogenesis inhibitor 1-associated protein 2"/>
    <property type="match status" value="1"/>
</dbReference>
<dbReference type="Pfam" id="PF07653">
    <property type="entry name" value="SH3_2"/>
    <property type="match status" value="1"/>
</dbReference>
<dbReference type="CDD" id="cd11915">
    <property type="entry name" value="SH3_Irsp53"/>
    <property type="match status" value="1"/>
</dbReference>
<keyword evidence="11" id="KW-0966">Cell projection</keyword>
<dbReference type="Reactome" id="R-CFA-9013423">
    <property type="pathway name" value="RAC3 GTPase cycle"/>
</dbReference>
<evidence type="ECO:0000256" key="2">
    <source>
        <dbReference type="ARBA" id="ARBA00004245"/>
    </source>
</evidence>
<evidence type="ECO:0000256" key="4">
    <source>
        <dbReference type="ARBA" id="ARBA00004486"/>
    </source>
</evidence>
<feature type="region of interest" description="Disordered" evidence="16">
    <location>
        <begin position="1"/>
        <end position="318"/>
    </location>
</feature>
<feature type="compositionally biased region" description="Low complexity" evidence="16">
    <location>
        <begin position="189"/>
        <end position="200"/>
    </location>
</feature>
<comment type="function">
    <text evidence="12">Adapter protein that links membrane-bound small G-proteins to cytoplasmic effector proteins. Necessary for CDC42-mediated reorganization of the actin cytoskeleton and for RAC1-mediated membrane ruffling. Involved in the regulation of the actin cytoskeleton by WASF family members and the Arp2/3 complex. Plays a role in neurite growth. Acts syngeristically with ENAH to promote filipodia formation. Plays a role in the reorganization of the actin cytoskeleton in response to bacterial infection. Participates in actin bundling when associated with EPS8, promoting filopodial protrusions.</text>
</comment>
<dbReference type="InterPro" id="IPR035594">
    <property type="entry name" value="BAIP2_SH3"/>
</dbReference>
<name>A0A8I3NGY2_CANLF</name>
<dbReference type="PRINTS" id="PR01217">
    <property type="entry name" value="PRICHEXTENSN"/>
</dbReference>
<dbReference type="SUPFAM" id="SSF103657">
    <property type="entry name" value="BAR/IMD domain-like"/>
    <property type="match status" value="1"/>
</dbReference>
<gene>
    <name evidence="19" type="primary">BAIAP2</name>
</gene>
<evidence type="ECO:0000256" key="6">
    <source>
        <dbReference type="ARBA" id="ARBA00022490"/>
    </source>
</evidence>
<feature type="compositionally biased region" description="Pro residues" evidence="16">
    <location>
        <begin position="40"/>
        <end position="74"/>
    </location>
</feature>
<evidence type="ECO:0000256" key="15">
    <source>
        <dbReference type="PROSITE-ProRule" id="PRU00192"/>
    </source>
</evidence>
<reference evidence="19" key="2">
    <citation type="submission" date="2025-08" db="UniProtKB">
        <authorList>
            <consortium name="Ensembl"/>
        </authorList>
    </citation>
    <scope>IDENTIFICATION</scope>
    <source>
        <strain evidence="19">Boxer</strain>
    </source>
</reference>
<evidence type="ECO:0000256" key="1">
    <source>
        <dbReference type="ARBA" id="ARBA00004170"/>
    </source>
</evidence>
<feature type="domain" description="IMD" evidence="18">
    <location>
        <begin position="322"/>
        <end position="530"/>
    </location>
</feature>
<dbReference type="GO" id="GO:0051764">
    <property type="term" value="P:actin crosslink formation"/>
    <property type="evidence" value="ECO:0000318"/>
    <property type="project" value="GO_Central"/>
</dbReference>
<feature type="compositionally biased region" description="Pro residues" evidence="16">
    <location>
        <begin position="12"/>
        <end position="28"/>
    </location>
</feature>
<keyword evidence="10" id="KW-0206">Cytoskeleton</keyword>
<dbReference type="Reactome" id="R-CFA-4420097">
    <property type="pathway name" value="VEGFA-VEGFR2 Pathway"/>
</dbReference>
<dbReference type="PANTHER" id="PTHR14206:SF3">
    <property type="entry name" value="BRAIN-SPECIFIC ANGIOGENESIS INHIBITOR 1-ASSOCIATED PROTEIN 2"/>
    <property type="match status" value="1"/>
</dbReference>
<feature type="compositionally biased region" description="Low complexity" evidence="16">
    <location>
        <begin position="601"/>
        <end position="617"/>
    </location>
</feature>
<evidence type="ECO:0000256" key="13">
    <source>
        <dbReference type="ARBA" id="ARBA00044790"/>
    </source>
</evidence>
<dbReference type="InterPro" id="IPR001452">
    <property type="entry name" value="SH3_domain"/>
</dbReference>
<dbReference type="GO" id="GO:0007009">
    <property type="term" value="P:plasma membrane organization"/>
    <property type="evidence" value="ECO:0007669"/>
    <property type="project" value="InterPro"/>
</dbReference>
<dbReference type="InterPro" id="IPR030128">
    <property type="entry name" value="BAIP2_I-BAR_dom"/>
</dbReference>
<feature type="compositionally biased region" description="Pro residues" evidence="16">
    <location>
        <begin position="133"/>
        <end position="150"/>
    </location>
</feature>
<reference evidence="19" key="3">
    <citation type="submission" date="2025-09" db="UniProtKB">
        <authorList>
            <consortium name="Ensembl"/>
        </authorList>
    </citation>
    <scope>IDENTIFICATION</scope>
    <source>
        <strain evidence="19">Boxer</strain>
    </source>
</reference>
<dbReference type="Reactome" id="R-CFA-5663213">
    <property type="pathway name" value="RHO GTPases Activate WASPs and WAVEs"/>
</dbReference>
<dbReference type="Reactome" id="R-CFA-9013149">
    <property type="pathway name" value="RAC1 GTPase cycle"/>
</dbReference>
<feature type="compositionally biased region" description="Low complexity" evidence="16">
    <location>
        <begin position="253"/>
        <end position="271"/>
    </location>
</feature>
<dbReference type="GeneTree" id="ENSGT00940000153560"/>
<keyword evidence="5 15" id="KW-0728">SH3 domain</keyword>
<evidence type="ECO:0000256" key="16">
    <source>
        <dbReference type="SAM" id="MobiDB-lite"/>
    </source>
</evidence>
<keyword evidence="20" id="KW-1185">Reference proteome</keyword>
<evidence type="ECO:0000256" key="12">
    <source>
        <dbReference type="ARBA" id="ARBA00025545"/>
    </source>
</evidence>
<organism evidence="19 20">
    <name type="scientific">Canis lupus familiaris</name>
    <name type="common">Dog</name>
    <name type="synonym">Canis familiaris</name>
    <dbReference type="NCBI Taxonomy" id="9615"/>
    <lineage>
        <taxon>Eukaryota</taxon>
        <taxon>Metazoa</taxon>
        <taxon>Chordata</taxon>
        <taxon>Craniata</taxon>
        <taxon>Vertebrata</taxon>
        <taxon>Euteleostomi</taxon>
        <taxon>Mammalia</taxon>
        <taxon>Eutheria</taxon>
        <taxon>Laurasiatheria</taxon>
        <taxon>Carnivora</taxon>
        <taxon>Caniformia</taxon>
        <taxon>Canidae</taxon>
        <taxon>Canis</taxon>
    </lineage>
</organism>
<evidence type="ECO:0000256" key="3">
    <source>
        <dbReference type="ARBA" id="ARBA00004466"/>
    </source>
</evidence>
<feature type="compositionally biased region" description="Low complexity" evidence="16">
    <location>
        <begin position="29"/>
        <end position="39"/>
    </location>
</feature>
<evidence type="ECO:0000256" key="7">
    <source>
        <dbReference type="ARBA" id="ARBA00022553"/>
    </source>
</evidence>
<dbReference type="GO" id="GO:0008093">
    <property type="term" value="F:cytoskeletal anchor activity"/>
    <property type="evidence" value="ECO:0007669"/>
    <property type="project" value="InterPro"/>
</dbReference>
<dbReference type="GO" id="GO:0005654">
    <property type="term" value="C:nucleoplasm"/>
    <property type="evidence" value="ECO:0000318"/>
    <property type="project" value="GO_Central"/>
</dbReference>
<dbReference type="Reactome" id="R-CFA-2029482">
    <property type="pathway name" value="Regulation of actin dynamics for phagocytic cup formation"/>
</dbReference>
<dbReference type="PANTHER" id="PTHR14206">
    <property type="entry name" value="BRAIN-SPECIFIC ANGIOGENESIS INHIBITOR 1-ASSOCIATED PROTEIN 2"/>
    <property type="match status" value="1"/>
</dbReference>
<dbReference type="GO" id="GO:0030838">
    <property type="term" value="P:positive regulation of actin filament polymerization"/>
    <property type="evidence" value="ECO:0000318"/>
    <property type="project" value="GO_Central"/>
</dbReference>
<accession>A0A8I3NGY2</accession>
<keyword evidence="6" id="KW-0963">Cytoplasm</keyword>
<feature type="compositionally biased region" description="Pro residues" evidence="16">
    <location>
        <begin position="272"/>
        <end position="302"/>
    </location>
</feature>
<dbReference type="FunFam" id="1.20.1270.60:FF:000011">
    <property type="entry name" value="Brain-specific angiogenesis inhibitor 1-associated protein 2"/>
    <property type="match status" value="1"/>
</dbReference>
<dbReference type="GO" id="GO:0051017">
    <property type="term" value="P:actin filament bundle assembly"/>
    <property type="evidence" value="ECO:0000318"/>
    <property type="project" value="GO_Central"/>
</dbReference>
<comment type="subcellular location">
    <subcellularLocation>
        <location evidence="4">Cell projection</location>
        <location evidence="4">Filopodium</location>
    </subcellularLocation>
    <subcellularLocation>
        <location evidence="3">Cell projection</location>
        <location evidence="3">Ruffle</location>
    </subcellularLocation>
    <subcellularLocation>
        <location evidence="2">Cytoplasm</location>
        <location evidence="2">Cytoskeleton</location>
    </subcellularLocation>
    <subcellularLocation>
        <location evidence="1">Membrane</location>
        <topology evidence="1">Peripheral membrane protein</topology>
    </subcellularLocation>
</comment>
<dbReference type="SUPFAM" id="SSF50044">
    <property type="entry name" value="SH3-domain"/>
    <property type="match status" value="1"/>
</dbReference>
<dbReference type="FunCoup" id="A0A8I3NGY2">
    <property type="interactions" value="76"/>
</dbReference>
<dbReference type="Ensembl" id="ENSCAFT00845021156.1">
    <property type="protein sequence ID" value="ENSCAFP00845016631.1"/>
    <property type="gene ID" value="ENSCAFG00845011762.1"/>
</dbReference>
<feature type="domain" description="SH3" evidence="17">
    <location>
        <begin position="655"/>
        <end position="718"/>
    </location>
</feature>
<dbReference type="Gene3D" id="2.30.30.40">
    <property type="entry name" value="SH3 Domains"/>
    <property type="match status" value="1"/>
</dbReference>
<keyword evidence="9" id="KW-0472">Membrane</keyword>
<dbReference type="OrthoDB" id="3800937at2759"/>
<keyword evidence="8" id="KW-0175">Coiled coil</keyword>
<evidence type="ECO:0000313" key="20">
    <source>
        <dbReference type="Proteomes" id="UP000805418"/>
    </source>
</evidence>
<evidence type="ECO:0000259" key="18">
    <source>
        <dbReference type="PROSITE" id="PS51338"/>
    </source>
</evidence>
<evidence type="ECO:0000259" key="17">
    <source>
        <dbReference type="PROSITE" id="PS50002"/>
    </source>
</evidence>
<dbReference type="AlphaFoldDB" id="A0A8I3NGY2"/>
<dbReference type="GO" id="GO:0005829">
    <property type="term" value="C:cytosol"/>
    <property type="evidence" value="ECO:0000318"/>
    <property type="project" value="GO_Central"/>
</dbReference>
<evidence type="ECO:0000256" key="11">
    <source>
        <dbReference type="ARBA" id="ARBA00023273"/>
    </source>
</evidence>
<dbReference type="CDD" id="cd07646">
    <property type="entry name" value="I-BAR_IMD_IRSp53"/>
    <property type="match status" value="1"/>
</dbReference>
<keyword evidence="7" id="KW-0597">Phosphoprotein</keyword>
<feature type="compositionally biased region" description="Polar residues" evidence="16">
    <location>
        <begin position="634"/>
        <end position="648"/>
    </location>
</feature>
<dbReference type="GO" id="GO:0001726">
    <property type="term" value="C:ruffle"/>
    <property type="evidence" value="ECO:0007669"/>
    <property type="project" value="UniProtKB-SubCell"/>
</dbReference>
<dbReference type="GO" id="GO:0030182">
    <property type="term" value="P:neuron differentiation"/>
    <property type="evidence" value="ECO:0007669"/>
    <property type="project" value="UniProtKB-ARBA"/>
</dbReference>
<evidence type="ECO:0000256" key="8">
    <source>
        <dbReference type="ARBA" id="ARBA00023054"/>
    </source>
</evidence>
<dbReference type="GO" id="GO:0030175">
    <property type="term" value="C:filopodium"/>
    <property type="evidence" value="ECO:0007669"/>
    <property type="project" value="UniProtKB-SubCell"/>
</dbReference>
<dbReference type="InterPro" id="IPR013606">
    <property type="entry name" value="I-BAR_dom"/>
</dbReference>
<dbReference type="InterPro" id="IPR036028">
    <property type="entry name" value="SH3-like_dom_sf"/>
</dbReference>
<evidence type="ECO:0000256" key="5">
    <source>
        <dbReference type="ARBA" id="ARBA00022443"/>
    </source>
</evidence>
<sequence>MLPLPGFSSGPTRPPSHPSRGPPLPEPTLPRSTPRTRPSQDPPQGPPLPGSFPMTPPYTPQSPPSRGPALPGPSPRASRPSPSPPAPRTLTSRKSGSGRDPRPRAGLSPGLPRARDPRRPGSAQTETRRRAPPRAPRGAPAPAPAPAPPLPRRRPTPPRPQPGCRPAPGLFPGRGPRRAPASSPGIDSAAGQSAPAAGRRAPPPPRPEPANGKGGAGAGPAGCLAAARPAGGGRAAGGGDGAQGAEPAGGGARAAIKAAAGRAPRPWSGSARPPPAPAPPPARPPPARRPPPAPPLRPAAPPDPHHVAVAHGGDAPAHGERVQGVTYAAKGYFDALVKMGELASESQGSKELGDVLFQMAEVHRQIQNQLEEMLKSFHNELLTQLEQKVELDSRYLSAALKKYQTEQRSKGDALDKCQAELKKLRKKSQGSKNPQKYSDKELQYIDAISNKQGELENYVSDGYKTALTEERRRFCFLVEKQCAVAKNSAAYHSKGKELLAQKLPLWQQACADPNKIPDRAVQLMQQMASSNGSVLPSALSASKSSLVISDPIPGAKPLPVPPELAPFVGRLSAQESTPVMNGVSGPDGEDYSPWADRKAAQPKTSSPPQSQSKLSDSYSNTLPVRKSVAPKNSYAATENKTLPRSSSMAAGLERNGRMRVKAIFSHAAGDNSTLLSFKEGDLITLLVPEARDGWHYGESEKTKMRGWFPFSYTRVLDGDGGDRLHMSLQQGKSSSTGNLLDKEDLALPPPDYGTSSRAFPAQTAGTFKQRPYSVAVPAFSQGLDDYGARAVSRNPFASVQLKPTVTNDRSAPLLS</sequence>
<proteinExistence type="predicted"/>
<protein>
    <recommendedName>
        <fullName evidence="13">BAR/IMD domain-containing adapter protein 2</fullName>
    </recommendedName>
    <alternativeName>
        <fullName evidence="14">Brain-specific angiogenesis inhibitor 1-associated protein 2</fullName>
    </alternativeName>
</protein>
<evidence type="ECO:0000256" key="10">
    <source>
        <dbReference type="ARBA" id="ARBA00023212"/>
    </source>
</evidence>
<dbReference type="GO" id="GO:0016020">
    <property type="term" value="C:membrane"/>
    <property type="evidence" value="ECO:0007669"/>
    <property type="project" value="UniProtKB-SubCell"/>
</dbReference>
<dbReference type="GO" id="GO:0005856">
    <property type="term" value="C:cytoskeleton"/>
    <property type="evidence" value="ECO:0007669"/>
    <property type="project" value="UniProtKB-SubCell"/>
</dbReference>
<evidence type="ECO:0000313" key="19">
    <source>
        <dbReference type="Ensembl" id="ENSCAFP00845016631.1"/>
    </source>
</evidence>
<dbReference type="InterPro" id="IPR027681">
    <property type="entry name" value="IRSp53/IRTKS/Pinkbar"/>
</dbReference>
<dbReference type="InterPro" id="IPR027267">
    <property type="entry name" value="AH/BAR_dom_sf"/>
</dbReference>
<feature type="compositionally biased region" description="Gly residues" evidence="16">
    <location>
        <begin position="230"/>
        <end position="252"/>
    </location>
</feature>
<evidence type="ECO:0000256" key="14">
    <source>
        <dbReference type="ARBA" id="ARBA00044812"/>
    </source>
</evidence>
<dbReference type="Gene3D" id="1.20.1270.60">
    <property type="entry name" value="Arfaptin homology (AH) domain/BAR domain"/>
    <property type="match status" value="1"/>
</dbReference>
<dbReference type="Reactome" id="R-CFA-9013148">
    <property type="pathway name" value="CDC42 GTPase cycle"/>
</dbReference>
<dbReference type="Proteomes" id="UP000805418">
    <property type="component" value="Chromosome 9"/>
</dbReference>
<evidence type="ECO:0000256" key="9">
    <source>
        <dbReference type="ARBA" id="ARBA00023136"/>
    </source>
</evidence>